<organism evidence="2 3">
    <name type="scientific">Aestuariivirga litoralis</name>
    <dbReference type="NCBI Taxonomy" id="2650924"/>
    <lineage>
        <taxon>Bacteria</taxon>
        <taxon>Pseudomonadati</taxon>
        <taxon>Pseudomonadota</taxon>
        <taxon>Alphaproteobacteria</taxon>
        <taxon>Hyphomicrobiales</taxon>
        <taxon>Aestuariivirgaceae</taxon>
        <taxon>Aestuariivirga</taxon>
    </lineage>
</organism>
<evidence type="ECO:0000313" key="2">
    <source>
        <dbReference type="EMBL" id="PZF77766.1"/>
    </source>
</evidence>
<feature type="domain" description="DUF6456" evidence="1">
    <location>
        <begin position="15"/>
        <end position="148"/>
    </location>
</feature>
<protein>
    <submittedName>
        <fullName evidence="2">DNA replication protein</fullName>
    </submittedName>
</protein>
<evidence type="ECO:0000259" key="1">
    <source>
        <dbReference type="Pfam" id="PF20057"/>
    </source>
</evidence>
<sequence>MCELPSGLASSATPRINDAESPLTWLRARRGRDGKPLISKAQYLAGERLRMDFERAMLARRTTLNWELAGTGCRSPGAAAELSDGAIAARKRYHAALDSVGPELASMLAQVCCLSAGIEQAERVLELPARSGRAVLGLALNALARHYGMAEATRRDGLTGWGLDGYRPSLNRGGAAP</sequence>
<dbReference type="AlphaFoldDB" id="A0A2W2BWG4"/>
<dbReference type="EMBL" id="QKVK01000002">
    <property type="protein sequence ID" value="PZF77766.1"/>
    <property type="molecule type" value="Genomic_DNA"/>
</dbReference>
<dbReference type="Proteomes" id="UP000248795">
    <property type="component" value="Unassembled WGS sequence"/>
</dbReference>
<dbReference type="RefSeq" id="WP_111196514.1">
    <property type="nucleotide sequence ID" value="NZ_QKVK01000002.1"/>
</dbReference>
<name>A0A2W2BWG4_9HYPH</name>
<proteinExistence type="predicted"/>
<dbReference type="InterPro" id="IPR045599">
    <property type="entry name" value="DUF6456"/>
</dbReference>
<reference evidence="3" key="1">
    <citation type="submission" date="2018-06" db="EMBL/GenBank/DDBJ databases">
        <title>Aestuariibacter litoralis strain KCTC 52945T.</title>
        <authorList>
            <person name="Li X."/>
            <person name="Salam N."/>
            <person name="Li J.-L."/>
            <person name="Chen Y.-M."/>
            <person name="Yang Z.-W."/>
            <person name="Zhang L.-Y."/>
            <person name="Han M.-X."/>
            <person name="Xiao M."/>
            <person name="Li W.-J."/>
        </authorList>
    </citation>
    <scope>NUCLEOTIDE SEQUENCE [LARGE SCALE GENOMIC DNA]</scope>
    <source>
        <strain evidence="3">KCTC 52945</strain>
    </source>
</reference>
<dbReference type="Pfam" id="PF20057">
    <property type="entry name" value="DUF6456"/>
    <property type="match status" value="1"/>
</dbReference>
<comment type="caution">
    <text evidence="2">The sequence shown here is derived from an EMBL/GenBank/DDBJ whole genome shotgun (WGS) entry which is preliminary data.</text>
</comment>
<gene>
    <name evidence="2" type="ORF">DK847_04870</name>
</gene>
<evidence type="ECO:0000313" key="3">
    <source>
        <dbReference type="Proteomes" id="UP000248795"/>
    </source>
</evidence>
<accession>A0A2W2BWG4</accession>
<keyword evidence="3" id="KW-1185">Reference proteome</keyword>